<evidence type="ECO:0000313" key="4">
    <source>
        <dbReference type="Proteomes" id="UP000545386"/>
    </source>
</evidence>
<dbReference type="EMBL" id="JACJUU010000008">
    <property type="protein sequence ID" value="MBC2770376.1"/>
    <property type="molecule type" value="Genomic_DNA"/>
</dbReference>
<protein>
    <recommendedName>
        <fullName evidence="5">Inner membrane protein</fullName>
    </recommendedName>
</protein>
<feature type="transmembrane region" description="Helical" evidence="2">
    <location>
        <begin position="29"/>
        <end position="47"/>
    </location>
</feature>
<evidence type="ECO:0008006" key="5">
    <source>
        <dbReference type="Google" id="ProtNLM"/>
    </source>
</evidence>
<keyword evidence="1" id="KW-0175">Coiled coil</keyword>
<accession>A0A842HQ85</accession>
<organism evidence="3 4">
    <name type="scientific">Pusillimonas minor</name>
    <dbReference type="NCBI Taxonomy" id="2697024"/>
    <lineage>
        <taxon>Bacteria</taxon>
        <taxon>Pseudomonadati</taxon>
        <taxon>Pseudomonadota</taxon>
        <taxon>Betaproteobacteria</taxon>
        <taxon>Burkholderiales</taxon>
        <taxon>Alcaligenaceae</taxon>
        <taxon>Pusillimonas</taxon>
    </lineage>
</organism>
<keyword evidence="2" id="KW-1133">Transmembrane helix</keyword>
<evidence type="ECO:0000256" key="1">
    <source>
        <dbReference type="SAM" id="Coils"/>
    </source>
</evidence>
<reference evidence="3 4" key="1">
    <citation type="submission" date="2020-08" db="EMBL/GenBank/DDBJ databases">
        <title>Paraeoetvoesia sp. YC-7-48 draft genome sequence.</title>
        <authorList>
            <person name="Yao L."/>
        </authorList>
    </citation>
    <scope>NUCLEOTIDE SEQUENCE [LARGE SCALE GENOMIC DNA]</scope>
    <source>
        <strain evidence="4">YC-7-48</strain>
    </source>
</reference>
<keyword evidence="2" id="KW-0472">Membrane</keyword>
<dbReference type="RefSeq" id="WP_185780059.1">
    <property type="nucleotide sequence ID" value="NZ_JACJUU010000008.1"/>
</dbReference>
<feature type="coiled-coil region" evidence="1">
    <location>
        <begin position="61"/>
        <end position="116"/>
    </location>
</feature>
<proteinExistence type="predicted"/>
<name>A0A842HQ85_9BURK</name>
<keyword evidence="2" id="KW-0812">Transmembrane</keyword>
<evidence type="ECO:0000256" key="2">
    <source>
        <dbReference type="SAM" id="Phobius"/>
    </source>
</evidence>
<dbReference type="AlphaFoldDB" id="A0A842HQ85"/>
<comment type="caution">
    <text evidence="3">The sequence shown here is derived from an EMBL/GenBank/DDBJ whole genome shotgun (WGS) entry which is preliminary data.</text>
</comment>
<keyword evidence="4" id="KW-1185">Reference proteome</keyword>
<evidence type="ECO:0000313" key="3">
    <source>
        <dbReference type="EMBL" id="MBC2770376.1"/>
    </source>
</evidence>
<sequence>MALFGSSKRTAFKPTPYGATRKKRRVPRWLILMLTGVVLGSGGLLFIQKSYGPTLLTVEQADQLRQDLNSTNLDKQRLLTQVDRQTHELDELRTALEKQTLRADSAEKSYKQLSESVQVLADAVPADPRGTSPGIRAADFTVVDGQLAYKLLVMQDSADAPAFSGKMDFAVEGRYPNGHSTTVDIPVSTVEIGHYTALTGTTELPRAFTPVQVTIRIRDQADKLAATRTIRVTR</sequence>
<gene>
    <name evidence="3" type="ORF">GTU67_10695</name>
</gene>
<dbReference type="Proteomes" id="UP000545386">
    <property type="component" value="Unassembled WGS sequence"/>
</dbReference>